<dbReference type="OrthoDB" id="9812899at2"/>
<dbReference type="InterPro" id="IPR037185">
    <property type="entry name" value="EmrE-like"/>
</dbReference>
<feature type="domain" description="EamA" evidence="6">
    <location>
        <begin position="154"/>
        <end position="283"/>
    </location>
</feature>
<accession>A0A0F7KR08</accession>
<evidence type="ECO:0000259" key="6">
    <source>
        <dbReference type="Pfam" id="PF00892"/>
    </source>
</evidence>
<dbReference type="STRING" id="1267766.WYH_00961"/>
<proteinExistence type="inferred from homology"/>
<comment type="similarity">
    <text evidence="2">Belongs to the drug/metabolite transporter (DMT) superfamily. 10 TMS drug/metabolite exporter (DME) (TC 2.A.7.3) family.</text>
</comment>
<dbReference type="PANTHER" id="PTHR22911:SF6">
    <property type="entry name" value="SOLUTE CARRIER FAMILY 35 MEMBER G1"/>
    <property type="match status" value="1"/>
</dbReference>
<keyword evidence="4" id="KW-1133">Transmembrane helix</keyword>
<dbReference type="SUPFAM" id="SSF103481">
    <property type="entry name" value="Multidrug resistance efflux transporter EmrE"/>
    <property type="match status" value="2"/>
</dbReference>
<evidence type="ECO:0000256" key="4">
    <source>
        <dbReference type="ARBA" id="ARBA00022989"/>
    </source>
</evidence>
<evidence type="ECO:0000313" key="7">
    <source>
        <dbReference type="EMBL" id="AKH42009.1"/>
    </source>
</evidence>
<dbReference type="KEGG" id="aay:WYH_00961"/>
<sequence>MEANTGHRPLLALLIRLGAIAALSTMSALIKLASARGIQLPEIIFWRQFVTIPILLIWVLATSGLATLSTRRPGTHAARALYGLVGMILNFGAVILLPLAEATTINFSVPIFAVILSTLLLKEQVGIWRWSAVACGFAGILLITQPGSGHIPILGAMVALGGAFMIALISIQIADLNRTEKPITIVFWFAAISTPVAAIALPFTYTPHSGFEWLLLLAIGVFGSIGQLLLTAALRFGAVASVIVMDYSALFWATLYGWMLFDMLPPASTWIGAPLIVAAGIVIAWREHLLARRGKRAKIAQQGTQTVHDS</sequence>
<dbReference type="GO" id="GO:0016020">
    <property type="term" value="C:membrane"/>
    <property type="evidence" value="ECO:0007669"/>
    <property type="project" value="UniProtKB-SubCell"/>
</dbReference>
<keyword evidence="8" id="KW-1185">Reference proteome</keyword>
<evidence type="ECO:0000313" key="8">
    <source>
        <dbReference type="Proteomes" id="UP000034392"/>
    </source>
</evidence>
<dbReference type="Proteomes" id="UP000034392">
    <property type="component" value="Chromosome"/>
</dbReference>
<dbReference type="InterPro" id="IPR000620">
    <property type="entry name" value="EamA_dom"/>
</dbReference>
<keyword evidence="3" id="KW-0812">Transmembrane</keyword>
<organism evidence="7 8">
    <name type="scientific">Croceibacterium atlanticum</name>
    <dbReference type="NCBI Taxonomy" id="1267766"/>
    <lineage>
        <taxon>Bacteria</taxon>
        <taxon>Pseudomonadati</taxon>
        <taxon>Pseudomonadota</taxon>
        <taxon>Alphaproteobacteria</taxon>
        <taxon>Sphingomonadales</taxon>
        <taxon>Erythrobacteraceae</taxon>
        <taxon>Croceibacterium</taxon>
    </lineage>
</organism>
<evidence type="ECO:0000256" key="1">
    <source>
        <dbReference type="ARBA" id="ARBA00004141"/>
    </source>
</evidence>
<protein>
    <submittedName>
        <fullName evidence="7">Riboflavin transporter</fullName>
    </submittedName>
</protein>
<dbReference type="RefSeq" id="WP_046902922.1">
    <property type="nucleotide sequence ID" value="NZ_CP011452.2"/>
</dbReference>
<dbReference type="PANTHER" id="PTHR22911">
    <property type="entry name" value="ACYL-MALONYL CONDENSING ENZYME-RELATED"/>
    <property type="match status" value="1"/>
</dbReference>
<reference evidence="7" key="1">
    <citation type="submission" date="2015-05" db="EMBL/GenBank/DDBJ databases">
        <title>The complete genome of Altererythrobacter atlanticus strain 26DY36.</title>
        <authorList>
            <person name="Wu Y.-H."/>
            <person name="Cheng H."/>
            <person name="Wu X.-W."/>
        </authorList>
    </citation>
    <scope>NUCLEOTIDE SEQUENCE [LARGE SCALE GENOMIC DNA]</scope>
    <source>
        <strain evidence="7">26DY36</strain>
    </source>
</reference>
<dbReference type="Pfam" id="PF00892">
    <property type="entry name" value="EamA"/>
    <property type="match status" value="2"/>
</dbReference>
<dbReference type="EMBL" id="CP011452">
    <property type="protein sequence ID" value="AKH42009.1"/>
    <property type="molecule type" value="Genomic_DNA"/>
</dbReference>
<keyword evidence="5" id="KW-0472">Membrane</keyword>
<evidence type="ECO:0000256" key="2">
    <source>
        <dbReference type="ARBA" id="ARBA00009853"/>
    </source>
</evidence>
<comment type="subcellular location">
    <subcellularLocation>
        <location evidence="1">Membrane</location>
        <topology evidence="1">Multi-pass membrane protein</topology>
    </subcellularLocation>
</comment>
<evidence type="ECO:0000256" key="5">
    <source>
        <dbReference type="ARBA" id="ARBA00023136"/>
    </source>
</evidence>
<feature type="domain" description="EamA" evidence="6">
    <location>
        <begin position="13"/>
        <end position="144"/>
    </location>
</feature>
<evidence type="ECO:0000256" key="3">
    <source>
        <dbReference type="ARBA" id="ARBA00022692"/>
    </source>
</evidence>
<dbReference type="PATRIC" id="fig|1267766.3.peg.966"/>
<gene>
    <name evidence="7" type="primary">ribN_2</name>
    <name evidence="7" type="ORF">WYH_00961</name>
</gene>
<name>A0A0F7KR08_9SPHN</name>
<dbReference type="AlphaFoldDB" id="A0A0F7KR08"/>